<dbReference type="AlphaFoldDB" id="A0A183AE94"/>
<evidence type="ECO:0000256" key="2">
    <source>
        <dbReference type="ARBA" id="ARBA00022801"/>
    </source>
</evidence>
<dbReference type="PANTHER" id="PTHR43903">
    <property type="entry name" value="NEUROLIGIN"/>
    <property type="match status" value="1"/>
</dbReference>
<dbReference type="SUPFAM" id="SSF53474">
    <property type="entry name" value="alpha/beta-Hydrolases"/>
    <property type="match status" value="1"/>
</dbReference>
<sequence>MGNYGLWDQLLAIRWVKENIEWFRGDPNRITLMGESAGAASVGLHTVSPASRGQDLFHQVIMISGSDLSGWAVTEPDRVRSRYYAIELGRALGCPSVQGEQVAAAQAAMRGQTWVPPPPSEVREGQFGNGSVKPRLFVPYSARIDAPALMRCLRYQKTAKEILDFSYPTPLNGAPYFIWTPVVDGTAGFLPRIPLEERKQGRFDPVPILAGVTHDEGSQVLITHLSPKRIPHVHAADGWQPQIIFHAVHFARNICRSLISDYVINSPLDAVLRFHAAFSTQTYFYEFAYLSPNDSRRTPERGVYHGAEQPFLLGLPFLDSEFWKRYYTGSNFSGYAKRTYAYPHDTNVSEFMMEAWTNFAKYGNPTPTPIKNVTWPSFKHPWEAYLFISLNSTPKFHFRSERMAFWRERFLKLAEPLSPFPPIYYFPLFDAQLATLVLGLLLFLILALLVVMLVLLCRRPRPDQFRHSVRLAPPGAAPGSAFQTAFADAFTTHSAASPLCPSVARSGSHPRPMERGDFLINQQTYESESCDVVGVPLPGVTGVKSTRRVHPPPPPPPTLTGSYSGRINQRRGSRSTIDPEHYSLESLRVFGQSVDI</sequence>
<evidence type="ECO:0000256" key="1">
    <source>
        <dbReference type="ARBA" id="ARBA00005964"/>
    </source>
</evidence>
<gene>
    <name evidence="7" type="ORF">ECPE_LOCUS5279</name>
</gene>
<dbReference type="WBParaSite" id="ECPE_0000529101-mRNA-1">
    <property type="protein sequence ID" value="ECPE_0000529101-mRNA-1"/>
    <property type="gene ID" value="ECPE_0000529101"/>
</dbReference>
<dbReference type="Pfam" id="PF00135">
    <property type="entry name" value="COesterase"/>
    <property type="match status" value="3"/>
</dbReference>
<evidence type="ECO:0000313" key="7">
    <source>
        <dbReference type="EMBL" id="VDP75071.1"/>
    </source>
</evidence>
<reference evidence="7 8" key="2">
    <citation type="submission" date="2018-11" db="EMBL/GenBank/DDBJ databases">
        <authorList>
            <consortium name="Pathogen Informatics"/>
        </authorList>
    </citation>
    <scope>NUCLEOTIDE SEQUENCE [LARGE SCALE GENOMIC DNA]</scope>
    <source>
        <strain evidence="7 8">Egypt</strain>
    </source>
</reference>
<feature type="domain" description="Carboxylesterase type B" evidence="6">
    <location>
        <begin position="2"/>
        <end position="102"/>
    </location>
</feature>
<organism evidence="9">
    <name type="scientific">Echinostoma caproni</name>
    <dbReference type="NCBI Taxonomy" id="27848"/>
    <lineage>
        <taxon>Eukaryota</taxon>
        <taxon>Metazoa</taxon>
        <taxon>Spiralia</taxon>
        <taxon>Lophotrochozoa</taxon>
        <taxon>Platyhelminthes</taxon>
        <taxon>Trematoda</taxon>
        <taxon>Digenea</taxon>
        <taxon>Plagiorchiida</taxon>
        <taxon>Echinostomata</taxon>
        <taxon>Echinostomatoidea</taxon>
        <taxon>Echinostomatidae</taxon>
        <taxon>Echinostoma</taxon>
    </lineage>
</organism>
<feature type="region of interest" description="Disordered" evidence="4">
    <location>
        <begin position="543"/>
        <end position="578"/>
    </location>
</feature>
<dbReference type="EMBL" id="UZAN01042121">
    <property type="protein sequence ID" value="VDP75071.1"/>
    <property type="molecule type" value="Genomic_DNA"/>
</dbReference>
<evidence type="ECO:0000256" key="4">
    <source>
        <dbReference type="SAM" id="MobiDB-lite"/>
    </source>
</evidence>
<dbReference type="InterPro" id="IPR002018">
    <property type="entry name" value="CarbesteraseB"/>
</dbReference>
<feature type="transmembrane region" description="Helical" evidence="5">
    <location>
        <begin position="433"/>
        <end position="456"/>
    </location>
</feature>
<dbReference type="EC" id="3.1.1.-" evidence="3"/>
<dbReference type="PROSITE" id="PS00122">
    <property type="entry name" value="CARBOXYLESTERASE_B_1"/>
    <property type="match status" value="1"/>
</dbReference>
<dbReference type="Gene3D" id="3.40.50.1820">
    <property type="entry name" value="alpha/beta hydrolase"/>
    <property type="match status" value="1"/>
</dbReference>
<keyword evidence="2 3" id="KW-0378">Hydrolase</keyword>
<keyword evidence="5" id="KW-1133">Transmembrane helix</keyword>
<dbReference type="InterPro" id="IPR029058">
    <property type="entry name" value="AB_hydrolase_fold"/>
</dbReference>
<protein>
    <recommendedName>
        <fullName evidence="3">Carboxylic ester hydrolase</fullName>
        <ecNumber evidence="3">3.1.1.-</ecNumber>
    </recommendedName>
</protein>
<accession>A0A183AE94</accession>
<proteinExistence type="inferred from homology"/>
<dbReference type="Proteomes" id="UP000272942">
    <property type="component" value="Unassembled WGS sequence"/>
</dbReference>
<keyword evidence="8" id="KW-1185">Reference proteome</keyword>
<evidence type="ECO:0000256" key="3">
    <source>
        <dbReference type="RuleBase" id="RU361235"/>
    </source>
</evidence>
<dbReference type="InterPro" id="IPR019826">
    <property type="entry name" value="Carboxylesterase_B_AS"/>
</dbReference>
<name>A0A183AE94_9TREM</name>
<dbReference type="OrthoDB" id="6846267at2759"/>
<keyword evidence="5" id="KW-0472">Membrane</keyword>
<keyword evidence="5" id="KW-0812">Transmembrane</keyword>
<dbReference type="InterPro" id="IPR051093">
    <property type="entry name" value="Neuroligin/BSAL"/>
</dbReference>
<reference evidence="9" key="1">
    <citation type="submission" date="2016-06" db="UniProtKB">
        <authorList>
            <consortium name="WormBaseParasite"/>
        </authorList>
    </citation>
    <scope>IDENTIFICATION</scope>
</reference>
<evidence type="ECO:0000313" key="8">
    <source>
        <dbReference type="Proteomes" id="UP000272942"/>
    </source>
</evidence>
<dbReference type="GO" id="GO:0016787">
    <property type="term" value="F:hydrolase activity"/>
    <property type="evidence" value="ECO:0007669"/>
    <property type="project" value="UniProtKB-KW"/>
</dbReference>
<evidence type="ECO:0000256" key="5">
    <source>
        <dbReference type="SAM" id="Phobius"/>
    </source>
</evidence>
<evidence type="ECO:0000313" key="9">
    <source>
        <dbReference type="WBParaSite" id="ECPE_0000529101-mRNA-1"/>
    </source>
</evidence>
<feature type="domain" description="Carboxylesterase type B" evidence="6">
    <location>
        <begin position="148"/>
        <end position="232"/>
    </location>
</feature>
<feature type="domain" description="Carboxylesterase type B" evidence="6">
    <location>
        <begin position="252"/>
        <end position="406"/>
    </location>
</feature>
<evidence type="ECO:0000259" key="6">
    <source>
        <dbReference type="Pfam" id="PF00135"/>
    </source>
</evidence>
<comment type="similarity">
    <text evidence="1 3">Belongs to the type-B carboxylesterase/lipase family.</text>
</comment>